<protein>
    <submittedName>
        <fullName evidence="5">Regulatory LuxR family protein</fullName>
    </submittedName>
</protein>
<sequence>MWRSIGGDSTEEGPGADTIDLAHAGEGAFGKTSRDAESPVVGRAPARQVLLEALDSAAGGRTAAVSLVGEAGSGKTLLVEWLLAQASDRGFCLVTARPVEGESDLPLAVMLDVLRPLRPWVSCLASEHRNVLDAAGGGWGEASTDRLLLAAATLALLAAAAEDEPVLLVIDDAHWTDPPSARALAFAIRRLLADRVAVVMCRRNTEPERIDGPWRVVSLEGLEEDEVAALLAEVSGMRPAASVVARVREETSGNPLAVNHLARRLSAEALTGQAPLPLTLPLEGVAHRSFAGLVRALPERARSALAVVAAAGSAAGELAPAALARQHRDLTDLLPAEEAGLVRASSGALEFVHPLYRAAALEVAGPAEVRQAHGALAEAAAGRDLQRHAWHRGLSVLGTDEDAASALEEAAVASDRRVGAAAGVGLRTLAVALSPSGSARDRRRLEGARALVAAGHHAEARAHLEALLDREGLEPATRADAFHHLARLMLWDTPLDSQPVATHIPDDLPPRQKAATLAVAALRARNCAELRRFGDLARAAHGERASLFTIEAARGPGLPDEVPNDVAETLQLLPTLSLVAESDLVVGAHRSSVVRDIVDRVRRLLAVAHGAEPVASAVTRGLVDMVDDLWGSPVQMLTWTSALDLADELLTLWLSAARARPSSVAYLLMARTELAGWSGDFPGGISAADRAIELSREVGSHVLTGWTHVFVSRIYAAMGDEESCRAHGEAAAELGARLHEPGPAVWAAHAKGQMLLGTGRVEEAVAVLLPMAEYAHSIGFAGVRAISLQPDTIEALVRSGRFSEAGELLVRWLDGMPPDPDPWHCAVAARCRVLVHGEEHVDELVAAIDDGALRLTPLEEARARLVAGTALRRRRRPGASRDMLGEAASTFSRLGAAGWLATAEAGLHERRRPTAATGPSLSHQELRVVHEIVAGATTREAAARLFCSPKTVEYHLTRVYAKLGVRSRAALAAHVAATPTLAASESVVPTPRPPSTPTEVARTA</sequence>
<accession>A0A2U1E8T6</accession>
<dbReference type="PANTHER" id="PTHR16305:SF35">
    <property type="entry name" value="TRANSCRIPTIONAL ACTIVATOR DOMAIN"/>
    <property type="match status" value="1"/>
</dbReference>
<comment type="caution">
    <text evidence="5">The sequence shown here is derived from an EMBL/GenBank/DDBJ whole genome shotgun (WGS) entry which is preliminary data.</text>
</comment>
<keyword evidence="1" id="KW-0547">Nucleotide-binding</keyword>
<evidence type="ECO:0000256" key="1">
    <source>
        <dbReference type="ARBA" id="ARBA00022741"/>
    </source>
</evidence>
<dbReference type="CDD" id="cd06170">
    <property type="entry name" value="LuxR_C_like"/>
    <property type="match status" value="1"/>
</dbReference>
<dbReference type="InterPro" id="IPR041664">
    <property type="entry name" value="AAA_16"/>
</dbReference>
<dbReference type="InterPro" id="IPR011990">
    <property type="entry name" value="TPR-like_helical_dom_sf"/>
</dbReference>
<feature type="region of interest" description="Disordered" evidence="3">
    <location>
        <begin position="981"/>
        <end position="1004"/>
    </location>
</feature>
<gene>
    <name evidence="5" type="ORF">C8D89_1301</name>
</gene>
<dbReference type="PANTHER" id="PTHR16305">
    <property type="entry name" value="TESTICULAR SOLUBLE ADENYLYL CYCLASE"/>
    <property type="match status" value="1"/>
</dbReference>
<organism evidence="5 6">
    <name type="scientific">Actinomycetospora cinnamomea</name>
    <dbReference type="NCBI Taxonomy" id="663609"/>
    <lineage>
        <taxon>Bacteria</taxon>
        <taxon>Bacillati</taxon>
        <taxon>Actinomycetota</taxon>
        <taxon>Actinomycetes</taxon>
        <taxon>Pseudonocardiales</taxon>
        <taxon>Pseudonocardiaceae</taxon>
        <taxon>Actinomycetospora</taxon>
    </lineage>
</organism>
<dbReference type="SUPFAM" id="SSF46894">
    <property type="entry name" value="C-terminal effector domain of the bipartite response regulators"/>
    <property type="match status" value="1"/>
</dbReference>
<dbReference type="OrthoDB" id="3656034at2"/>
<dbReference type="InterPro" id="IPR036388">
    <property type="entry name" value="WH-like_DNA-bd_sf"/>
</dbReference>
<dbReference type="SUPFAM" id="SSF52540">
    <property type="entry name" value="P-loop containing nucleoside triphosphate hydrolases"/>
    <property type="match status" value="1"/>
</dbReference>
<dbReference type="GO" id="GO:0005524">
    <property type="term" value="F:ATP binding"/>
    <property type="evidence" value="ECO:0007669"/>
    <property type="project" value="UniProtKB-KW"/>
</dbReference>
<evidence type="ECO:0000313" key="6">
    <source>
        <dbReference type="Proteomes" id="UP000245639"/>
    </source>
</evidence>
<dbReference type="Proteomes" id="UP000245639">
    <property type="component" value="Unassembled WGS sequence"/>
</dbReference>
<dbReference type="PROSITE" id="PS50043">
    <property type="entry name" value="HTH_LUXR_2"/>
    <property type="match status" value="1"/>
</dbReference>
<proteinExistence type="predicted"/>
<dbReference type="GO" id="GO:0003677">
    <property type="term" value="F:DNA binding"/>
    <property type="evidence" value="ECO:0007669"/>
    <property type="project" value="InterPro"/>
</dbReference>
<dbReference type="SMART" id="SM00421">
    <property type="entry name" value="HTH_LUXR"/>
    <property type="match status" value="1"/>
</dbReference>
<name>A0A2U1E8T6_9PSEU</name>
<evidence type="ECO:0000256" key="3">
    <source>
        <dbReference type="SAM" id="MobiDB-lite"/>
    </source>
</evidence>
<dbReference type="EMBL" id="QEKW01000030">
    <property type="protein sequence ID" value="PVY96351.1"/>
    <property type="molecule type" value="Genomic_DNA"/>
</dbReference>
<evidence type="ECO:0000313" key="5">
    <source>
        <dbReference type="EMBL" id="PVY96351.1"/>
    </source>
</evidence>
<dbReference type="GO" id="GO:0005737">
    <property type="term" value="C:cytoplasm"/>
    <property type="evidence" value="ECO:0007669"/>
    <property type="project" value="TreeGrafter"/>
</dbReference>
<keyword evidence="2" id="KW-0067">ATP-binding</keyword>
<dbReference type="Pfam" id="PF13191">
    <property type="entry name" value="AAA_16"/>
    <property type="match status" value="1"/>
</dbReference>
<dbReference type="RefSeq" id="WP_116711351.1">
    <property type="nucleotide sequence ID" value="NZ_QEKW01000030.1"/>
</dbReference>
<keyword evidence="6" id="KW-1185">Reference proteome</keyword>
<evidence type="ECO:0000259" key="4">
    <source>
        <dbReference type="PROSITE" id="PS50043"/>
    </source>
</evidence>
<dbReference type="SUPFAM" id="SSF48452">
    <property type="entry name" value="TPR-like"/>
    <property type="match status" value="1"/>
</dbReference>
<evidence type="ECO:0000256" key="2">
    <source>
        <dbReference type="ARBA" id="ARBA00022840"/>
    </source>
</evidence>
<dbReference type="Gene3D" id="1.10.10.10">
    <property type="entry name" value="Winged helix-like DNA-binding domain superfamily/Winged helix DNA-binding domain"/>
    <property type="match status" value="1"/>
</dbReference>
<dbReference type="PRINTS" id="PR00038">
    <property type="entry name" value="HTHLUXR"/>
</dbReference>
<reference evidence="5 6" key="1">
    <citation type="submission" date="2018-04" db="EMBL/GenBank/DDBJ databases">
        <title>Genomic Encyclopedia of Type Strains, Phase IV (KMG-IV): sequencing the most valuable type-strain genomes for metagenomic binning, comparative biology and taxonomic classification.</title>
        <authorList>
            <person name="Goeker M."/>
        </authorList>
    </citation>
    <scope>NUCLEOTIDE SEQUENCE [LARGE SCALE GENOMIC DNA]</scope>
    <source>
        <strain evidence="5 6">DSM 45771</strain>
    </source>
</reference>
<feature type="region of interest" description="Disordered" evidence="3">
    <location>
        <begin position="1"/>
        <end position="21"/>
    </location>
</feature>
<dbReference type="Pfam" id="PF00196">
    <property type="entry name" value="GerE"/>
    <property type="match status" value="1"/>
</dbReference>
<dbReference type="InterPro" id="IPR027417">
    <property type="entry name" value="P-loop_NTPase"/>
</dbReference>
<dbReference type="GO" id="GO:0006355">
    <property type="term" value="P:regulation of DNA-templated transcription"/>
    <property type="evidence" value="ECO:0007669"/>
    <property type="project" value="InterPro"/>
</dbReference>
<dbReference type="InterPro" id="IPR016032">
    <property type="entry name" value="Sig_transdc_resp-reg_C-effctor"/>
</dbReference>
<feature type="domain" description="HTH luxR-type" evidence="4">
    <location>
        <begin position="914"/>
        <end position="979"/>
    </location>
</feature>
<dbReference type="InterPro" id="IPR000792">
    <property type="entry name" value="Tscrpt_reg_LuxR_C"/>
</dbReference>
<dbReference type="AlphaFoldDB" id="A0A2U1E8T6"/>
<dbReference type="GO" id="GO:0004016">
    <property type="term" value="F:adenylate cyclase activity"/>
    <property type="evidence" value="ECO:0007669"/>
    <property type="project" value="TreeGrafter"/>
</dbReference>